<accession>A0A444GLU2</accession>
<dbReference type="CDD" id="cd07561">
    <property type="entry name" value="Peptidase_S41_CPP_like"/>
    <property type="match status" value="1"/>
</dbReference>
<dbReference type="RefSeq" id="WP_128391215.1">
    <property type="nucleotide sequence ID" value="NZ_SBII01000015.1"/>
</dbReference>
<dbReference type="PANTHER" id="PTHR32060:SF30">
    <property type="entry name" value="CARBOXY-TERMINAL PROCESSING PROTEASE CTPA"/>
    <property type="match status" value="1"/>
</dbReference>
<organism evidence="3 4">
    <name type="scientific">Flavobacterium cerinum</name>
    <dbReference type="NCBI Taxonomy" id="2502784"/>
    <lineage>
        <taxon>Bacteria</taxon>
        <taxon>Pseudomonadati</taxon>
        <taxon>Bacteroidota</taxon>
        <taxon>Flavobacteriia</taxon>
        <taxon>Flavobacteriales</taxon>
        <taxon>Flavobacteriaceae</taxon>
        <taxon>Flavobacterium</taxon>
    </lineage>
</organism>
<dbReference type="GO" id="GO:0004175">
    <property type="term" value="F:endopeptidase activity"/>
    <property type="evidence" value="ECO:0007669"/>
    <property type="project" value="TreeGrafter"/>
</dbReference>
<feature type="domain" description="PDZ" evidence="2">
    <location>
        <begin position="92"/>
        <end position="161"/>
    </location>
</feature>
<dbReference type="SMART" id="SM00245">
    <property type="entry name" value="TSPc"/>
    <property type="match status" value="1"/>
</dbReference>
<dbReference type="GO" id="GO:0006508">
    <property type="term" value="P:proteolysis"/>
    <property type="evidence" value="ECO:0007669"/>
    <property type="project" value="InterPro"/>
</dbReference>
<dbReference type="GO" id="GO:0030288">
    <property type="term" value="C:outer membrane-bounded periplasmic space"/>
    <property type="evidence" value="ECO:0007669"/>
    <property type="project" value="TreeGrafter"/>
</dbReference>
<dbReference type="Gene3D" id="2.30.42.10">
    <property type="match status" value="1"/>
</dbReference>
<dbReference type="InterPro" id="IPR041613">
    <property type="entry name" value="Pept_S41_N"/>
</dbReference>
<name>A0A444GLU2_9FLAO</name>
<comment type="caution">
    <text evidence="3">The sequence shown here is derived from an EMBL/GenBank/DDBJ whole genome shotgun (WGS) entry which is preliminary data.</text>
</comment>
<dbReference type="GO" id="GO:0008236">
    <property type="term" value="F:serine-type peptidase activity"/>
    <property type="evidence" value="ECO:0007669"/>
    <property type="project" value="InterPro"/>
</dbReference>
<feature type="chain" id="PRO_5019309984" evidence="1">
    <location>
        <begin position="17"/>
        <end position="456"/>
    </location>
</feature>
<evidence type="ECO:0000313" key="3">
    <source>
        <dbReference type="EMBL" id="RWW91948.1"/>
    </source>
</evidence>
<dbReference type="Gene3D" id="3.30.750.170">
    <property type="match status" value="1"/>
</dbReference>
<sequence length="456" mass="51889">MKQFQAIILLIFSVFALISCQSDDTVPIFEKGTNEYVNQWMYDQMKKYYYWNDNIKGKGDISLSPEEFFSELLSPEDRFSYAYHPSLPQTISQSIRRSFGFEMGFTMYDGQAYGVVLYVLAGSPAKNYGLQRGQLVTQINNVAVNQANYEELYHSLEGASSANLTIINYSTETGFTLPKEINLMSFLTFGQPLNKNIFLMENKRIGYLEIPHFDVGMAQQFAQQFTEFKNQSCTEIILDLRYNGGGDISSAAALCILLAPNINANDFFIRFEGNKNGGTIDQSFKETLEMNESAVSYDILRMQRPNISKIYILCGNHTASASEIIINNLKPYMEVITIGEKTVGKNMAGFAITDDRNPEEQSWNLYPCIYKLYNANFDGGYNKGIEPVFHLNELEQLKVYALGDERELLINKAISIMTGNMDRNREQYLPTRPLRNPVVECNESILLPRTITDLKN</sequence>
<dbReference type="EMBL" id="SBII01000015">
    <property type="protein sequence ID" value="RWW91948.1"/>
    <property type="molecule type" value="Genomic_DNA"/>
</dbReference>
<dbReference type="PANTHER" id="PTHR32060">
    <property type="entry name" value="TAIL-SPECIFIC PROTEASE"/>
    <property type="match status" value="1"/>
</dbReference>
<feature type="signal peptide" evidence="1">
    <location>
        <begin position="1"/>
        <end position="16"/>
    </location>
</feature>
<dbReference type="PROSITE" id="PS51257">
    <property type="entry name" value="PROKAR_LIPOPROTEIN"/>
    <property type="match status" value="1"/>
</dbReference>
<dbReference type="InterPro" id="IPR005151">
    <property type="entry name" value="Tail-specific_protease"/>
</dbReference>
<dbReference type="SUPFAM" id="SSF50156">
    <property type="entry name" value="PDZ domain-like"/>
    <property type="match status" value="1"/>
</dbReference>
<proteinExistence type="predicted"/>
<keyword evidence="1" id="KW-0732">Signal</keyword>
<dbReference type="InterPro" id="IPR036034">
    <property type="entry name" value="PDZ_sf"/>
</dbReference>
<dbReference type="SUPFAM" id="SSF52096">
    <property type="entry name" value="ClpP/crotonase"/>
    <property type="match status" value="1"/>
</dbReference>
<dbReference type="OrthoDB" id="7168509at2"/>
<dbReference type="Pfam" id="PF18294">
    <property type="entry name" value="Pept_S41_N"/>
    <property type="match status" value="1"/>
</dbReference>
<evidence type="ECO:0000259" key="2">
    <source>
        <dbReference type="PROSITE" id="PS50106"/>
    </source>
</evidence>
<dbReference type="Pfam" id="PF03572">
    <property type="entry name" value="Peptidase_S41"/>
    <property type="match status" value="1"/>
</dbReference>
<keyword evidence="4" id="KW-1185">Reference proteome</keyword>
<dbReference type="InterPro" id="IPR029045">
    <property type="entry name" value="ClpP/crotonase-like_dom_sf"/>
</dbReference>
<protein>
    <submittedName>
        <fullName evidence="3">Peptidase S41</fullName>
    </submittedName>
</protein>
<dbReference type="AlphaFoldDB" id="A0A444GLU2"/>
<evidence type="ECO:0000256" key="1">
    <source>
        <dbReference type="SAM" id="SignalP"/>
    </source>
</evidence>
<dbReference type="GO" id="GO:0007165">
    <property type="term" value="P:signal transduction"/>
    <property type="evidence" value="ECO:0007669"/>
    <property type="project" value="TreeGrafter"/>
</dbReference>
<evidence type="ECO:0000313" key="4">
    <source>
        <dbReference type="Proteomes" id="UP000287527"/>
    </source>
</evidence>
<dbReference type="Proteomes" id="UP000287527">
    <property type="component" value="Unassembled WGS sequence"/>
</dbReference>
<dbReference type="PROSITE" id="PS50106">
    <property type="entry name" value="PDZ"/>
    <property type="match status" value="1"/>
</dbReference>
<reference evidence="3 4" key="1">
    <citation type="submission" date="2019-01" db="EMBL/GenBank/DDBJ databases">
        <title>Flavobacterium sp. nov.,isolated from freshwater.</title>
        <authorList>
            <person name="Zhang R."/>
            <person name="Du Z.-J."/>
        </authorList>
    </citation>
    <scope>NUCLEOTIDE SEQUENCE [LARGE SCALE GENOMIC DNA]</scope>
    <source>
        <strain evidence="3 4">1E403</strain>
    </source>
</reference>
<dbReference type="InterPro" id="IPR001478">
    <property type="entry name" value="PDZ"/>
</dbReference>
<gene>
    <name evidence="3" type="ORF">EPI11_17120</name>
</gene>
<dbReference type="Gene3D" id="3.90.226.10">
    <property type="entry name" value="2-enoyl-CoA Hydratase, Chain A, domain 1"/>
    <property type="match status" value="1"/>
</dbReference>